<protein>
    <recommendedName>
        <fullName evidence="4">Cell wall protein</fullName>
    </recommendedName>
</protein>
<evidence type="ECO:0008006" key="4">
    <source>
        <dbReference type="Google" id="ProtNLM"/>
    </source>
</evidence>
<keyword evidence="3" id="KW-1185">Reference proteome</keyword>
<name>A0A8H7T6G9_9HELO</name>
<evidence type="ECO:0000256" key="1">
    <source>
        <dbReference type="SAM" id="SignalP"/>
    </source>
</evidence>
<feature type="signal peptide" evidence="1">
    <location>
        <begin position="1"/>
        <end position="18"/>
    </location>
</feature>
<proteinExistence type="predicted"/>
<comment type="caution">
    <text evidence="2">The sequence shown here is derived from an EMBL/GenBank/DDBJ whole genome shotgun (WGS) entry which is preliminary data.</text>
</comment>
<keyword evidence="1" id="KW-0732">Signal</keyword>
<feature type="chain" id="PRO_5034364387" description="Cell wall protein" evidence="1">
    <location>
        <begin position="19"/>
        <end position="222"/>
    </location>
</feature>
<dbReference type="OrthoDB" id="5243723at2759"/>
<dbReference type="Proteomes" id="UP000664132">
    <property type="component" value="Unassembled WGS sequence"/>
</dbReference>
<organism evidence="2 3">
    <name type="scientific">Cadophora malorum</name>
    <dbReference type="NCBI Taxonomy" id="108018"/>
    <lineage>
        <taxon>Eukaryota</taxon>
        <taxon>Fungi</taxon>
        <taxon>Dikarya</taxon>
        <taxon>Ascomycota</taxon>
        <taxon>Pezizomycotina</taxon>
        <taxon>Leotiomycetes</taxon>
        <taxon>Helotiales</taxon>
        <taxon>Ploettnerulaceae</taxon>
        <taxon>Cadophora</taxon>
    </lineage>
</organism>
<gene>
    <name evidence="2" type="ORF">IFR04_013735</name>
</gene>
<dbReference type="AlphaFoldDB" id="A0A8H7T6G9"/>
<sequence length="222" mass="22565">MQFTSILVSLLLSTAVVAKGGNKTKAVTDKSICKEMAQLTKLVSLAGNETKLADKTKNNATKIASIQAKASEAATQLSTMESNATLVSTCAVISAAEATKDDCKTMSKLQKLIATAGNETKLAEKTKNNATKIASFKEKATEAQAELDTMMSNTTLVDACTAITSAKEASKADSQKAAASASSSSAAASSTSSTTTSAASFLNAGTGLLSTIFLVAAGVAML</sequence>
<reference evidence="2" key="1">
    <citation type="submission" date="2021-02" db="EMBL/GenBank/DDBJ databases">
        <title>Genome sequence Cadophora malorum strain M34.</title>
        <authorList>
            <person name="Stefanovic E."/>
            <person name="Vu D."/>
            <person name="Scully C."/>
            <person name="Dijksterhuis J."/>
            <person name="Roader J."/>
            <person name="Houbraken J."/>
        </authorList>
    </citation>
    <scope>NUCLEOTIDE SEQUENCE</scope>
    <source>
        <strain evidence="2">M34</strain>
    </source>
</reference>
<evidence type="ECO:0000313" key="3">
    <source>
        <dbReference type="Proteomes" id="UP000664132"/>
    </source>
</evidence>
<dbReference type="EMBL" id="JAFJYH010000332">
    <property type="protein sequence ID" value="KAG4413118.1"/>
    <property type="molecule type" value="Genomic_DNA"/>
</dbReference>
<evidence type="ECO:0000313" key="2">
    <source>
        <dbReference type="EMBL" id="KAG4413118.1"/>
    </source>
</evidence>
<accession>A0A8H7T6G9</accession>